<evidence type="ECO:0000256" key="3">
    <source>
        <dbReference type="ARBA" id="ARBA00022475"/>
    </source>
</evidence>
<dbReference type="PROSITE" id="PS50850">
    <property type="entry name" value="MFS"/>
    <property type="match status" value="1"/>
</dbReference>
<keyword evidence="7" id="KW-0046">Antibiotic resistance</keyword>
<evidence type="ECO:0000256" key="5">
    <source>
        <dbReference type="ARBA" id="ARBA00022989"/>
    </source>
</evidence>
<organism evidence="10 11">
    <name type="scientific">Streptomyces nanshensis</name>
    <dbReference type="NCBI Taxonomy" id="518642"/>
    <lineage>
        <taxon>Bacteria</taxon>
        <taxon>Bacillati</taxon>
        <taxon>Actinomycetota</taxon>
        <taxon>Actinomycetes</taxon>
        <taxon>Kitasatosporales</taxon>
        <taxon>Streptomycetaceae</taxon>
        <taxon>Streptomyces</taxon>
    </lineage>
</organism>
<dbReference type="GO" id="GO:0022857">
    <property type="term" value="F:transmembrane transporter activity"/>
    <property type="evidence" value="ECO:0007669"/>
    <property type="project" value="InterPro"/>
</dbReference>
<accession>A0A1E7M0W1</accession>
<dbReference type="PATRIC" id="fig|518642.7.peg.6257"/>
<feature type="transmembrane region" description="Helical" evidence="8">
    <location>
        <begin position="397"/>
        <end position="414"/>
    </location>
</feature>
<evidence type="ECO:0000313" key="10">
    <source>
        <dbReference type="EMBL" id="OEV22105.1"/>
    </source>
</evidence>
<dbReference type="GO" id="GO:0005886">
    <property type="term" value="C:plasma membrane"/>
    <property type="evidence" value="ECO:0007669"/>
    <property type="project" value="UniProtKB-SubCell"/>
</dbReference>
<dbReference type="InterPro" id="IPR036259">
    <property type="entry name" value="MFS_trans_sf"/>
</dbReference>
<dbReference type="Proteomes" id="UP000175971">
    <property type="component" value="Unassembled WGS sequence"/>
</dbReference>
<dbReference type="EMBL" id="LJGZ01000005">
    <property type="protein sequence ID" value="OEV22105.1"/>
    <property type="molecule type" value="Genomic_DNA"/>
</dbReference>
<proteinExistence type="predicted"/>
<feature type="transmembrane region" description="Helical" evidence="8">
    <location>
        <begin position="420"/>
        <end position="445"/>
    </location>
</feature>
<feature type="domain" description="Major facilitator superfamily (MFS) profile" evidence="9">
    <location>
        <begin position="1"/>
        <end position="449"/>
    </location>
</feature>
<dbReference type="SUPFAM" id="SSF103473">
    <property type="entry name" value="MFS general substrate transporter"/>
    <property type="match status" value="1"/>
</dbReference>
<evidence type="ECO:0000256" key="6">
    <source>
        <dbReference type="ARBA" id="ARBA00023136"/>
    </source>
</evidence>
<feature type="transmembrane region" description="Helical" evidence="8">
    <location>
        <begin position="98"/>
        <end position="117"/>
    </location>
</feature>
<gene>
    <name evidence="10" type="ORF">AN221_04125</name>
</gene>
<keyword evidence="3" id="KW-1003">Cell membrane</keyword>
<feature type="transmembrane region" description="Helical" evidence="8">
    <location>
        <begin position="324"/>
        <end position="345"/>
    </location>
</feature>
<dbReference type="Pfam" id="PF07690">
    <property type="entry name" value="MFS_1"/>
    <property type="match status" value="1"/>
</dbReference>
<dbReference type="RefSeq" id="WP_244209686.1">
    <property type="nucleotide sequence ID" value="NZ_LJGZ01000005.1"/>
</dbReference>
<feature type="transmembrane region" description="Helical" evidence="8">
    <location>
        <begin position="126"/>
        <end position="147"/>
    </location>
</feature>
<comment type="subcellular location">
    <subcellularLocation>
        <location evidence="1">Cell membrane</location>
        <topology evidence="1">Multi-pass membrane protein</topology>
    </subcellularLocation>
</comment>
<feature type="transmembrane region" description="Helical" evidence="8">
    <location>
        <begin position="223"/>
        <end position="240"/>
    </location>
</feature>
<dbReference type="Gene3D" id="1.20.1720.10">
    <property type="entry name" value="Multidrug resistance protein D"/>
    <property type="match status" value="2"/>
</dbReference>
<dbReference type="AlphaFoldDB" id="A0A1E7M0W1"/>
<protein>
    <submittedName>
        <fullName evidence="10">MFS transporter</fullName>
    </submittedName>
</protein>
<reference evidence="10 11" key="1">
    <citation type="journal article" date="2016" name="Front. Microbiol.">
        <title>Comparative Genomics Analysis of Streptomyces Species Reveals Their Adaptation to the Marine Environment and Their Diversity at the Genomic Level.</title>
        <authorList>
            <person name="Tian X."/>
            <person name="Zhang Z."/>
            <person name="Yang T."/>
            <person name="Chen M."/>
            <person name="Li J."/>
            <person name="Chen F."/>
            <person name="Yang J."/>
            <person name="Li W."/>
            <person name="Zhang B."/>
            <person name="Zhang Z."/>
            <person name="Wu J."/>
            <person name="Zhang C."/>
            <person name="Long L."/>
            <person name="Xiao J."/>
        </authorList>
    </citation>
    <scope>NUCLEOTIDE SEQUENCE [LARGE SCALE GENOMIC DNA]</scope>
    <source>
        <strain evidence="10 11">SCSIO M10372</strain>
    </source>
</reference>
<dbReference type="CDD" id="cd17321">
    <property type="entry name" value="MFS_MMR_MDR_like"/>
    <property type="match status" value="1"/>
</dbReference>
<keyword evidence="2" id="KW-0813">Transport</keyword>
<evidence type="ECO:0000256" key="8">
    <source>
        <dbReference type="SAM" id="Phobius"/>
    </source>
</evidence>
<keyword evidence="4 8" id="KW-0812">Transmembrane</keyword>
<name>A0A1E7M0W1_9ACTN</name>
<keyword evidence="6 8" id="KW-0472">Membrane</keyword>
<evidence type="ECO:0000256" key="2">
    <source>
        <dbReference type="ARBA" id="ARBA00022448"/>
    </source>
</evidence>
<keyword evidence="11" id="KW-1185">Reference proteome</keyword>
<feature type="transmembrane region" description="Helical" evidence="8">
    <location>
        <begin position="153"/>
        <end position="175"/>
    </location>
</feature>
<feature type="transmembrane region" description="Helical" evidence="8">
    <location>
        <begin position="67"/>
        <end position="92"/>
    </location>
</feature>
<evidence type="ECO:0000256" key="1">
    <source>
        <dbReference type="ARBA" id="ARBA00004651"/>
    </source>
</evidence>
<feature type="transmembrane region" description="Helical" evidence="8">
    <location>
        <begin position="357"/>
        <end position="376"/>
    </location>
</feature>
<dbReference type="PRINTS" id="PR01036">
    <property type="entry name" value="TCRTETB"/>
</dbReference>
<evidence type="ECO:0000259" key="9">
    <source>
        <dbReference type="PROSITE" id="PS50850"/>
    </source>
</evidence>
<dbReference type="PANTHER" id="PTHR42718">
    <property type="entry name" value="MAJOR FACILITATOR SUPERFAMILY MULTIDRUG TRANSPORTER MFSC"/>
    <property type="match status" value="1"/>
</dbReference>
<feature type="transmembrane region" description="Helical" evidence="8">
    <location>
        <begin position="260"/>
        <end position="280"/>
    </location>
</feature>
<comment type="caution">
    <text evidence="10">The sequence shown here is derived from an EMBL/GenBank/DDBJ whole genome shotgun (WGS) entry which is preliminary data.</text>
</comment>
<sequence length="460" mass="46231">MLTLLCLAQFMLIADVTVVNVALPTIGAELSLSGSALTWIVTAYTLFFGSLLLLGGRLADTLGKLRMYLVGLSLFTAASLASGLAASGPALITARSVQGVGAALLSPAAMALVTTLFDGPARHKALGLWAAIGGVGAAAGVMLGGLLVSGPGWAWIFFINIPVGLVALIAVPALLGRTHRAANPAPSRGRLDLLGALTLTTAPALLIYGLVESRDRGFGTAHVWLPLVGAAAFTVAFFAVERRVAVPLVRLEVLARRSLLGGALVMLAASGLLISAFFLNSFYVQHILGEDALTTGLAFLPVAVAVTLGAHLGGTAVGRIGWRLTAAAGFALTAVGALLLTGLTAGSGLWTGLTPGFSLMSFGLGTTFVCATTAAMNGLGHQDTGLASGLVTTAHELGAALGVAVIAMVAGASLEGAGNLSGYAAAFTTSAFIAVAAGISGWFLLPAGRPDLSQGRVMAH</sequence>
<keyword evidence="5 8" id="KW-1133">Transmembrane helix</keyword>
<evidence type="ECO:0000256" key="7">
    <source>
        <dbReference type="ARBA" id="ARBA00023251"/>
    </source>
</evidence>
<dbReference type="InterPro" id="IPR011701">
    <property type="entry name" value="MFS"/>
</dbReference>
<dbReference type="PANTHER" id="PTHR42718:SF46">
    <property type="entry name" value="BLR6921 PROTEIN"/>
    <property type="match status" value="1"/>
</dbReference>
<feature type="transmembrane region" description="Helical" evidence="8">
    <location>
        <begin position="37"/>
        <end position="55"/>
    </location>
</feature>
<evidence type="ECO:0000313" key="11">
    <source>
        <dbReference type="Proteomes" id="UP000175971"/>
    </source>
</evidence>
<feature type="transmembrane region" description="Helical" evidence="8">
    <location>
        <begin position="191"/>
        <end position="211"/>
    </location>
</feature>
<dbReference type="GO" id="GO:0046677">
    <property type="term" value="P:response to antibiotic"/>
    <property type="evidence" value="ECO:0007669"/>
    <property type="project" value="UniProtKB-KW"/>
</dbReference>
<evidence type="ECO:0000256" key="4">
    <source>
        <dbReference type="ARBA" id="ARBA00022692"/>
    </source>
</evidence>
<feature type="transmembrane region" description="Helical" evidence="8">
    <location>
        <begin position="292"/>
        <end position="312"/>
    </location>
</feature>
<dbReference type="InterPro" id="IPR020846">
    <property type="entry name" value="MFS_dom"/>
</dbReference>